<proteinExistence type="predicted"/>
<keyword evidence="2" id="KW-0378">Hydrolase</keyword>
<dbReference type="EMBL" id="DTBQ01000070">
    <property type="protein sequence ID" value="HGM46609.1"/>
    <property type="molecule type" value="Genomic_DNA"/>
</dbReference>
<protein>
    <submittedName>
        <fullName evidence="2">Phosphohydrolase</fullName>
    </submittedName>
</protein>
<name>A0A7C4H6H5_THEPE</name>
<dbReference type="InterPro" id="IPR003607">
    <property type="entry name" value="HD/PDEase_dom"/>
</dbReference>
<feature type="domain" description="HD" evidence="1">
    <location>
        <begin position="95"/>
        <end position="181"/>
    </location>
</feature>
<dbReference type="GO" id="GO:0016787">
    <property type="term" value="F:hydrolase activity"/>
    <property type="evidence" value="ECO:0007669"/>
    <property type="project" value="UniProtKB-KW"/>
</dbReference>
<accession>A0A7C4H6H5</accession>
<dbReference type="CDD" id="cd00077">
    <property type="entry name" value="HDc"/>
    <property type="match status" value="1"/>
</dbReference>
<dbReference type="InterPro" id="IPR039967">
    <property type="entry name" value="MJ1020-like"/>
</dbReference>
<evidence type="ECO:0000313" key="2">
    <source>
        <dbReference type="EMBL" id="HGM46609.1"/>
    </source>
</evidence>
<evidence type="ECO:0000259" key="1">
    <source>
        <dbReference type="Pfam" id="PF01966"/>
    </source>
</evidence>
<gene>
    <name evidence="2" type="ORF">ENU21_02490</name>
</gene>
<comment type="caution">
    <text evidence="2">The sequence shown here is derived from an EMBL/GenBank/DDBJ whole genome shotgun (WGS) entry which is preliminary data.</text>
</comment>
<dbReference type="Pfam" id="PF01966">
    <property type="entry name" value="HD"/>
    <property type="match status" value="1"/>
</dbReference>
<dbReference type="Gene3D" id="1.10.3210.10">
    <property type="entry name" value="Hypothetical protein af1432"/>
    <property type="match status" value="1"/>
</dbReference>
<sequence>MTAESVVVSKDLLKRWVEHDSFVASLVKAIEEDEEVRELLYMSNVNAVLRLGYNDHGPVHAKIVAGTALELMRLLALRGASFSSLQHDTAANLDDVKLILVASSYLHDIGNAVHRDFHELIGAILAKDIVDRVIDRVRPGIGARKIMLRQEVLSAIYSTAMEAKPLTVEASIVRLADGLDMSEGRARLPYKLGKHDMHSLSALSIRKVELRPGAETPIEVLVYMSDMAGFFQVERVLMPKIEGGKLKGLVKVFVFSERDGRSITLA</sequence>
<dbReference type="PANTHER" id="PTHR40517">
    <property type="entry name" value="METAL-DEPENDENT PHOSPHOHYDROLASE, HD SUPERFAMILY-RELATED"/>
    <property type="match status" value="1"/>
</dbReference>
<dbReference type="AlphaFoldDB" id="A0A7C4H6H5"/>
<dbReference type="SUPFAM" id="SSF109604">
    <property type="entry name" value="HD-domain/PDEase-like"/>
    <property type="match status" value="1"/>
</dbReference>
<reference evidence="2" key="1">
    <citation type="journal article" date="2020" name="mSystems">
        <title>Genome- and Community-Level Interaction Insights into Carbon Utilization and Element Cycling Functions of Hydrothermarchaeota in Hydrothermal Sediment.</title>
        <authorList>
            <person name="Zhou Z."/>
            <person name="Liu Y."/>
            <person name="Xu W."/>
            <person name="Pan J."/>
            <person name="Luo Z.H."/>
            <person name="Li M."/>
        </authorList>
    </citation>
    <scope>NUCLEOTIDE SEQUENCE</scope>
    <source>
        <strain evidence="2">SpSt-649</strain>
    </source>
</reference>
<dbReference type="PANTHER" id="PTHR40517:SF1">
    <property type="entry name" value="METAL-DEPENDENT PHOSPHOHYDROLASE, HD SUPERFAMILY-RELATED"/>
    <property type="match status" value="1"/>
</dbReference>
<dbReference type="InterPro" id="IPR006674">
    <property type="entry name" value="HD_domain"/>
</dbReference>
<organism evidence="2">
    <name type="scientific">Thermofilum pendens</name>
    <dbReference type="NCBI Taxonomy" id="2269"/>
    <lineage>
        <taxon>Archaea</taxon>
        <taxon>Thermoproteota</taxon>
        <taxon>Thermoprotei</taxon>
        <taxon>Thermofilales</taxon>
        <taxon>Thermofilaceae</taxon>
        <taxon>Thermofilum</taxon>
    </lineage>
</organism>